<evidence type="ECO:0000256" key="1">
    <source>
        <dbReference type="ARBA" id="ARBA00004167"/>
    </source>
</evidence>
<keyword evidence="11" id="KW-0067">ATP-binding</keyword>
<dbReference type="SUPFAM" id="SSF56112">
    <property type="entry name" value="Protein kinase-like (PK-like)"/>
    <property type="match status" value="2"/>
</dbReference>
<dbReference type="PROSITE" id="PS50011">
    <property type="entry name" value="PROTEIN_KINASE_DOM"/>
    <property type="match status" value="2"/>
</dbReference>
<dbReference type="Pfam" id="PF13855">
    <property type="entry name" value="LRR_8"/>
    <property type="match status" value="2"/>
</dbReference>
<feature type="chain" id="PRO_5043965372" description="non-specific serine/threonine protein kinase" evidence="13">
    <location>
        <begin position="24"/>
        <end position="1486"/>
    </location>
</feature>
<feature type="domain" description="Protein kinase" evidence="14">
    <location>
        <begin position="1261"/>
        <end position="1486"/>
    </location>
</feature>
<dbReference type="SMART" id="SM00369">
    <property type="entry name" value="LRR_TYP"/>
    <property type="match status" value="4"/>
</dbReference>
<keyword evidence="16" id="KW-1185">Reference proteome</keyword>
<dbReference type="InterPro" id="IPR001245">
    <property type="entry name" value="Ser-Thr/Tyr_kinase_cat_dom"/>
</dbReference>
<comment type="catalytic activity">
    <reaction evidence="9">
        <text>L-threonyl-[protein] + ATP = O-phospho-L-threonyl-[protein] + ADP + H(+)</text>
        <dbReference type="Rhea" id="RHEA:46608"/>
        <dbReference type="Rhea" id="RHEA-COMP:11060"/>
        <dbReference type="Rhea" id="RHEA-COMP:11605"/>
        <dbReference type="ChEBI" id="CHEBI:15378"/>
        <dbReference type="ChEBI" id="CHEBI:30013"/>
        <dbReference type="ChEBI" id="CHEBI:30616"/>
        <dbReference type="ChEBI" id="CHEBI:61977"/>
        <dbReference type="ChEBI" id="CHEBI:456216"/>
        <dbReference type="EC" id="2.7.11.1"/>
    </reaction>
</comment>
<dbReference type="InterPro" id="IPR011009">
    <property type="entry name" value="Kinase-like_dom_sf"/>
</dbReference>
<accession>A0AAV1SST9</accession>
<evidence type="ECO:0000256" key="4">
    <source>
        <dbReference type="ARBA" id="ARBA00022692"/>
    </source>
</evidence>
<evidence type="ECO:0000256" key="2">
    <source>
        <dbReference type="ARBA" id="ARBA00012513"/>
    </source>
</evidence>
<dbReference type="PANTHER" id="PTHR45631">
    <property type="entry name" value="OS07G0107800 PROTEIN-RELATED"/>
    <property type="match status" value="1"/>
</dbReference>
<evidence type="ECO:0000313" key="15">
    <source>
        <dbReference type="EMBL" id="CAK7356801.1"/>
    </source>
</evidence>
<dbReference type="EMBL" id="CAWUPB010001197">
    <property type="protein sequence ID" value="CAK7356801.1"/>
    <property type="molecule type" value="Genomic_DNA"/>
</dbReference>
<dbReference type="GO" id="GO:0016020">
    <property type="term" value="C:membrane"/>
    <property type="evidence" value="ECO:0007669"/>
    <property type="project" value="UniProtKB-SubCell"/>
</dbReference>
<sequence length="1486" mass="164693">MEMRSHFLFIFLGFLALAVLAHAQDQDPSGFINVDCGLPGNTTYTDATTGLNYISDESLIETGISKRVAIASGSDSYDRQLWHVRSFPQGDRHCYNVTVTKGNKYLIRARFMYGNYDGQNELPEFDLHLGPNKWDVVKISDASDTVDKEIINISTWNYVYICVVNTGYGTPFVSALEIRPSKNDSYVTQSGSLMSYLRLDIGSSTNQTVRYPDDVYDRIWGPSDPLYGCAEISTSETPSTDNSFQPPSTVMSSADIPANASEPMEFNIGPQDTTLEFYFYMHFAEIVKLEANQSRYFNITLNGEYRSDLTPSYLDTTTVYSTSAETGGKYNFSIFNPGGSTLPPLLNAIEIYSVVELPLSQTQQADVNAIASIKSTYGIRSNWQGDPCAPRDYVWKGLNCSGYNDPTAPPRIISLNLSSSGLMGEIAADIANLELLESLDLSNNKLTGSVPDFLSELQSLKFLNLTGNKLTGAIPAALYHQNQTGSLSLSVDGNPELCPSVSCQEKRKKSNNTVVPVIASVTVGALVLLTTALAVILRCLKRKKKQSLVSNSGASAGKVELKTSRTHEPVEAKRRQFTYSEVLKITNNFGRAIGKGGFGTVYHGNLDGAQVAVKMLSPSSVQGYKEFAAEVKVLLRVHHRNLTSLVGYCDEGANLGLIYEYMANGTLKDYLSIGWGDYELQQRQLKGDIMSIVDPRLRGDFNINSAWKIVEIAVACVSSTSARRPTMNQVVIELNECLALEMARTREGSDIDTSLSQDSPEFMCLNVHTGMSPLGSLECFVYKLKSNKNTAGTKLIGSAMEVVVQFFLFAVLSGAFSLSVLVQAQNQSGFISIDCGIEEGSSYRDESAGIHYISDANYKNVGVRKYISSEINTTNIYKQYLNLRSFPDGTKTCYTLKPAEGRNNKYLIRAGFGTPFISVLELRLLDYNTYDNATELMTDRLDCGLNNSNMIRFSDDVYDRFWSPYLPNECEVKNTSYTVESPDRDEYRIPSRIMQTAAVLANNSNTIQFFLTRDDPTSQFFLYLHFAEIEELQANQTREFSIFIDGKLWHGPTVPTYLQTATISSTSVLNGSAQFHVEINKTQNSTLPPLLNAIELYLVQELLQSETYQEDAHGSVHIFPFISGPSLKNLIVFSSMLADAIMNIKSYYKVKRYWQGDPCAPKVAIWQGTLSSSGLSGEISPDIFNLKIIQYLDLSNNSLRGSVPNFLSHLPYLRVLNLSENELSGSVPSELIERSKNGTLTLKGESKERHFAYSDVLTITTNFERTLGKGQFATACYIEDIQVAVKIFSSSLAQAYKKFAADAKLLTKVHHRNLIAYLGYCDEEGNNALIYECMTNGNLEDILSGSTKEYYLDPDYYVTNKLKERSDVYSFGIVLLAIITSRPVTVSNQESAHIIEWASSLLGRGDIKGIVDSRLQGDYLIDSVWKAAELAMACESRTSVKRPVVTQIVMELNQCLAMEISRISRSEGTIEMVSVNLGTGVIPEAR</sequence>
<reference evidence="15 16" key="1">
    <citation type="submission" date="2024-01" db="EMBL/GenBank/DDBJ databases">
        <authorList>
            <person name="Waweru B."/>
        </authorList>
    </citation>
    <scope>NUCLEOTIDE SEQUENCE [LARGE SCALE GENOMIC DNA]</scope>
</reference>
<protein>
    <recommendedName>
        <fullName evidence="2">non-specific serine/threonine protein kinase</fullName>
        <ecNumber evidence="2">2.7.11.1</ecNumber>
    </recommendedName>
</protein>
<evidence type="ECO:0000256" key="8">
    <source>
        <dbReference type="ARBA" id="ARBA00023136"/>
    </source>
</evidence>
<dbReference type="GO" id="GO:0005524">
    <property type="term" value="F:ATP binding"/>
    <property type="evidence" value="ECO:0007669"/>
    <property type="project" value="UniProtKB-UniRule"/>
</dbReference>
<proteinExistence type="predicted"/>
<evidence type="ECO:0000256" key="7">
    <source>
        <dbReference type="ARBA" id="ARBA00022989"/>
    </source>
</evidence>
<dbReference type="PROSITE" id="PS00107">
    <property type="entry name" value="PROTEIN_KINASE_ATP"/>
    <property type="match status" value="1"/>
</dbReference>
<dbReference type="Pfam" id="PF07714">
    <property type="entry name" value="PK_Tyr_Ser-Thr"/>
    <property type="match status" value="2"/>
</dbReference>
<dbReference type="Gene3D" id="2.60.120.430">
    <property type="entry name" value="Galactose-binding lectin"/>
    <property type="match status" value="1"/>
</dbReference>
<evidence type="ECO:0000256" key="12">
    <source>
        <dbReference type="SAM" id="Phobius"/>
    </source>
</evidence>
<evidence type="ECO:0000256" key="3">
    <source>
        <dbReference type="ARBA" id="ARBA00022614"/>
    </source>
</evidence>
<keyword evidence="6" id="KW-0677">Repeat</keyword>
<evidence type="ECO:0000256" key="13">
    <source>
        <dbReference type="SAM" id="SignalP"/>
    </source>
</evidence>
<dbReference type="EC" id="2.7.11.1" evidence="2"/>
<evidence type="ECO:0000313" key="16">
    <source>
        <dbReference type="Proteomes" id="UP001314170"/>
    </source>
</evidence>
<comment type="caution">
    <text evidence="15">The sequence shown here is derived from an EMBL/GenBank/DDBJ whole genome shotgun (WGS) entry which is preliminary data.</text>
</comment>
<evidence type="ECO:0000256" key="9">
    <source>
        <dbReference type="ARBA" id="ARBA00047899"/>
    </source>
</evidence>
<comment type="catalytic activity">
    <reaction evidence="10">
        <text>L-seryl-[protein] + ATP = O-phospho-L-seryl-[protein] + ADP + H(+)</text>
        <dbReference type="Rhea" id="RHEA:17989"/>
        <dbReference type="Rhea" id="RHEA-COMP:9863"/>
        <dbReference type="Rhea" id="RHEA-COMP:11604"/>
        <dbReference type="ChEBI" id="CHEBI:15378"/>
        <dbReference type="ChEBI" id="CHEBI:29999"/>
        <dbReference type="ChEBI" id="CHEBI:30616"/>
        <dbReference type="ChEBI" id="CHEBI:83421"/>
        <dbReference type="ChEBI" id="CHEBI:456216"/>
        <dbReference type="EC" id="2.7.11.1"/>
    </reaction>
</comment>
<dbReference type="Proteomes" id="UP001314170">
    <property type="component" value="Unassembled WGS sequence"/>
</dbReference>
<evidence type="ECO:0000256" key="11">
    <source>
        <dbReference type="PROSITE-ProRule" id="PRU10141"/>
    </source>
</evidence>
<dbReference type="InterPro" id="IPR024788">
    <property type="entry name" value="Malectin-like_Carb-bd_dom"/>
</dbReference>
<dbReference type="Gene3D" id="3.30.200.20">
    <property type="entry name" value="Phosphorylase Kinase, domain 1"/>
    <property type="match status" value="2"/>
</dbReference>
<evidence type="ECO:0000256" key="5">
    <source>
        <dbReference type="ARBA" id="ARBA00022729"/>
    </source>
</evidence>
<feature type="binding site" evidence="11">
    <location>
        <position position="614"/>
    </location>
    <ligand>
        <name>ATP</name>
        <dbReference type="ChEBI" id="CHEBI:30616"/>
    </ligand>
</feature>
<evidence type="ECO:0000256" key="10">
    <source>
        <dbReference type="ARBA" id="ARBA00048679"/>
    </source>
</evidence>
<gene>
    <name evidence="15" type="ORF">DCAF_LOCUS27082</name>
</gene>
<keyword evidence="8 12" id="KW-0472">Membrane</keyword>
<dbReference type="InterPro" id="IPR032675">
    <property type="entry name" value="LRR_dom_sf"/>
</dbReference>
<keyword evidence="4 12" id="KW-0812">Transmembrane</keyword>
<dbReference type="SUPFAM" id="SSF52058">
    <property type="entry name" value="L domain-like"/>
    <property type="match status" value="2"/>
</dbReference>
<keyword evidence="7 12" id="KW-1133">Transmembrane helix</keyword>
<name>A0AAV1SST9_9ROSI</name>
<comment type="subcellular location">
    <subcellularLocation>
        <location evidence="1">Membrane</location>
        <topology evidence="1">Single-pass membrane protein</topology>
    </subcellularLocation>
</comment>
<dbReference type="InterPro" id="IPR017441">
    <property type="entry name" value="Protein_kinase_ATP_BS"/>
</dbReference>
<dbReference type="FunFam" id="3.80.10.10:FF:000129">
    <property type="entry name" value="Leucine-rich repeat receptor-like kinase"/>
    <property type="match status" value="2"/>
</dbReference>
<dbReference type="PRINTS" id="PR00019">
    <property type="entry name" value="LEURICHRPT"/>
</dbReference>
<keyword evidence="3" id="KW-0433">Leucine-rich repeat</keyword>
<feature type="transmembrane region" description="Helical" evidence="12">
    <location>
        <begin position="514"/>
        <end position="537"/>
    </location>
</feature>
<dbReference type="PROSITE" id="PS51450">
    <property type="entry name" value="LRR"/>
    <property type="match status" value="1"/>
</dbReference>
<dbReference type="PANTHER" id="PTHR45631:SF202">
    <property type="entry name" value="SENESCENCE-INDUCED RECEPTOR-LIKE SERINE_THREONINE-PROTEIN KINASE"/>
    <property type="match status" value="1"/>
</dbReference>
<dbReference type="Gene3D" id="3.80.10.10">
    <property type="entry name" value="Ribonuclease Inhibitor"/>
    <property type="match status" value="2"/>
</dbReference>
<evidence type="ECO:0000259" key="14">
    <source>
        <dbReference type="PROSITE" id="PS50011"/>
    </source>
</evidence>
<dbReference type="InterPro" id="IPR000719">
    <property type="entry name" value="Prot_kinase_dom"/>
</dbReference>
<keyword evidence="5 13" id="KW-0732">Signal</keyword>
<keyword evidence="11" id="KW-0547">Nucleotide-binding</keyword>
<dbReference type="Pfam" id="PF12819">
    <property type="entry name" value="Malectin_like"/>
    <property type="match status" value="2"/>
</dbReference>
<dbReference type="GO" id="GO:0004672">
    <property type="term" value="F:protein kinase activity"/>
    <property type="evidence" value="ECO:0007669"/>
    <property type="project" value="InterPro"/>
</dbReference>
<dbReference type="InterPro" id="IPR001611">
    <property type="entry name" value="Leu-rich_rpt"/>
</dbReference>
<feature type="signal peptide" evidence="13">
    <location>
        <begin position="1"/>
        <end position="23"/>
    </location>
</feature>
<dbReference type="FunFam" id="3.30.200.20:FF:000394">
    <property type="entry name" value="Leucine-rich repeat receptor-like protein kinase"/>
    <property type="match status" value="1"/>
</dbReference>
<evidence type="ECO:0000256" key="6">
    <source>
        <dbReference type="ARBA" id="ARBA00022737"/>
    </source>
</evidence>
<feature type="domain" description="Protein kinase" evidence="14">
    <location>
        <begin position="587"/>
        <end position="966"/>
    </location>
</feature>
<organism evidence="15 16">
    <name type="scientific">Dovyalis caffra</name>
    <dbReference type="NCBI Taxonomy" id="77055"/>
    <lineage>
        <taxon>Eukaryota</taxon>
        <taxon>Viridiplantae</taxon>
        <taxon>Streptophyta</taxon>
        <taxon>Embryophyta</taxon>
        <taxon>Tracheophyta</taxon>
        <taxon>Spermatophyta</taxon>
        <taxon>Magnoliopsida</taxon>
        <taxon>eudicotyledons</taxon>
        <taxon>Gunneridae</taxon>
        <taxon>Pentapetalae</taxon>
        <taxon>rosids</taxon>
        <taxon>fabids</taxon>
        <taxon>Malpighiales</taxon>
        <taxon>Salicaceae</taxon>
        <taxon>Flacourtieae</taxon>
        <taxon>Dovyalis</taxon>
    </lineage>
</organism>
<feature type="transmembrane region" description="Helical" evidence="12">
    <location>
        <begin position="802"/>
        <end position="822"/>
    </location>
</feature>
<dbReference type="InterPro" id="IPR003591">
    <property type="entry name" value="Leu-rich_rpt_typical-subtyp"/>
</dbReference>
<dbReference type="Gene3D" id="1.10.510.10">
    <property type="entry name" value="Transferase(Phosphotransferase) domain 1"/>
    <property type="match status" value="2"/>
</dbReference>